<dbReference type="Gene3D" id="1.10.150.50">
    <property type="entry name" value="Transcription Factor, Ets-1"/>
    <property type="match status" value="1"/>
</dbReference>
<dbReference type="InterPro" id="IPR013761">
    <property type="entry name" value="SAM/pointed_sf"/>
</dbReference>
<sequence>MQHTSEHMSQDKLQPTVTSVDCKKRVSLWTVQEVHGWVRLQFPCCQTSFLLAIVNHAISGRALLRLTDSKLERMGLAQEQQRHDILQEVLSLRVVEELDNLNEIVSGKRRFTKAIGAVFLAFVHTF</sequence>
<evidence type="ECO:0000313" key="3">
    <source>
        <dbReference type="Proteomes" id="UP001230051"/>
    </source>
</evidence>
<name>A0AAD8LQ49_ACIOX</name>
<dbReference type="EMBL" id="JAGXEW010000005">
    <property type="protein sequence ID" value="KAK1171807.1"/>
    <property type="molecule type" value="Genomic_DNA"/>
</dbReference>
<dbReference type="GO" id="GO:0009898">
    <property type="term" value="C:cytoplasmic side of plasma membrane"/>
    <property type="evidence" value="ECO:0007669"/>
    <property type="project" value="TreeGrafter"/>
</dbReference>
<evidence type="ECO:0000259" key="1">
    <source>
        <dbReference type="PROSITE" id="PS50105"/>
    </source>
</evidence>
<protein>
    <submittedName>
        <fullName evidence="2">Sterile alpha motif domain-containing protein 12-like</fullName>
    </submittedName>
</protein>
<reference evidence="2" key="1">
    <citation type="submission" date="2022-02" db="EMBL/GenBank/DDBJ databases">
        <title>Atlantic sturgeon de novo genome assembly.</title>
        <authorList>
            <person name="Stock M."/>
            <person name="Klopp C."/>
            <person name="Guiguen Y."/>
            <person name="Cabau C."/>
            <person name="Parinello H."/>
            <person name="Santidrian Yebra-Pimentel E."/>
            <person name="Kuhl H."/>
            <person name="Dirks R.P."/>
            <person name="Guessner J."/>
            <person name="Wuertz S."/>
            <person name="Du K."/>
            <person name="Schartl M."/>
        </authorList>
    </citation>
    <scope>NUCLEOTIDE SEQUENCE</scope>
    <source>
        <strain evidence="2">STURGEONOMICS-FGT-2020</strain>
        <tissue evidence="2">Whole blood</tissue>
    </source>
</reference>
<dbReference type="PROSITE" id="PS50105">
    <property type="entry name" value="SAM_DOMAIN"/>
    <property type="match status" value="1"/>
</dbReference>
<dbReference type="GO" id="GO:0007169">
    <property type="term" value="P:cell surface receptor protein tyrosine kinase signaling pathway"/>
    <property type="evidence" value="ECO:0007669"/>
    <property type="project" value="TreeGrafter"/>
</dbReference>
<organism evidence="2 3">
    <name type="scientific">Acipenser oxyrinchus oxyrinchus</name>
    <dbReference type="NCBI Taxonomy" id="40147"/>
    <lineage>
        <taxon>Eukaryota</taxon>
        <taxon>Metazoa</taxon>
        <taxon>Chordata</taxon>
        <taxon>Craniata</taxon>
        <taxon>Vertebrata</taxon>
        <taxon>Euteleostomi</taxon>
        <taxon>Actinopterygii</taxon>
        <taxon>Chondrostei</taxon>
        <taxon>Acipenseriformes</taxon>
        <taxon>Acipenseridae</taxon>
        <taxon>Acipenser</taxon>
    </lineage>
</organism>
<dbReference type="AlphaFoldDB" id="A0AAD8LQ49"/>
<evidence type="ECO:0000313" key="2">
    <source>
        <dbReference type="EMBL" id="KAK1171807.1"/>
    </source>
</evidence>
<comment type="caution">
    <text evidence="2">The sequence shown here is derived from an EMBL/GenBank/DDBJ whole genome shotgun (WGS) entry which is preliminary data.</text>
</comment>
<gene>
    <name evidence="2" type="primary">Samd12</name>
    <name evidence="2" type="ORF">AOXY_G6722</name>
</gene>
<keyword evidence="3" id="KW-1185">Reference proteome</keyword>
<proteinExistence type="predicted"/>
<dbReference type="SUPFAM" id="SSF47769">
    <property type="entry name" value="SAM/Pointed domain"/>
    <property type="match status" value="1"/>
</dbReference>
<dbReference type="PANTHER" id="PTHR20843">
    <property type="entry name" value="STERILE ALPHA MOTIF DOMAIN CONTAINING PROTEIN 10"/>
    <property type="match status" value="1"/>
</dbReference>
<accession>A0AAD8LQ49</accession>
<dbReference type="Proteomes" id="UP001230051">
    <property type="component" value="Unassembled WGS sequence"/>
</dbReference>
<dbReference type="Pfam" id="PF07647">
    <property type="entry name" value="SAM_2"/>
    <property type="match status" value="1"/>
</dbReference>
<dbReference type="PANTHER" id="PTHR20843:SF0">
    <property type="entry name" value="PROTEIN AVEUGLE"/>
    <property type="match status" value="1"/>
</dbReference>
<dbReference type="InterPro" id="IPR001660">
    <property type="entry name" value="SAM"/>
</dbReference>
<feature type="domain" description="SAM" evidence="1">
    <location>
        <begin position="29"/>
        <end position="95"/>
    </location>
</feature>
<dbReference type="InterPro" id="IPR052268">
    <property type="entry name" value="SAM_domain-containing_protein"/>
</dbReference>